<reference evidence="3" key="1">
    <citation type="submission" date="2025-08" db="UniProtKB">
        <authorList>
            <consortium name="Ensembl"/>
        </authorList>
    </citation>
    <scope>IDENTIFICATION</scope>
</reference>
<dbReference type="Proteomes" id="UP000694546">
    <property type="component" value="Chromosome 13"/>
</dbReference>
<dbReference type="InterPro" id="IPR032736">
    <property type="entry name" value="Hinderin"/>
</dbReference>
<sequence>MAAALMRTEESGIFWINDTQDLIQPHTAFTMTTPANKVTPLSQTNTTRTQSSLKDLCPEDKRRIANLIEELARVSEEKDESVQRLREEQQTFERKIQQLEQQNVLIIQEREGLQQQYKECQELLGLYQQYLAQQQEKLNQSIAQLHNKVSVSEATPGRPSGSRTNGSTLGASHPGPDPGPKGPPRTREALARGRQTLSDTTPPDSSSSCESGPPHVRTEPRRARRVCGHCPASGTKPRTEREEDQRLEHGGPQACNGPSEAEAAAPHGGRAARTDPPRDHEHWEEKRHQLLLQKLQLEAEKERLQTRLAEQEERLARQGQQLRQSRLDYSRFQQATQAQPSCSITGGGASQSEQPSNRHLYFGGCEDADAAKHLLSKDLPPTSANALQKELSMHEALRCSRQDMATSPVTTFAPIPEAIPACALPLKSPEARLDSSLLELLEVFSPIPVPPQRPPSSQRHNATVPHGALRPGTAMAASRSACLAPLSSSASSGRFTQSPQQDLEESQILEDIFFIC</sequence>
<dbReference type="GeneTree" id="ENSGT00940000166573"/>
<dbReference type="Ensembl" id="ENSGMOT00000069857.1">
    <property type="protein sequence ID" value="ENSGMOP00000057508.1"/>
    <property type="gene ID" value="ENSGMOG00000028275.1"/>
</dbReference>
<feature type="region of interest" description="Disordered" evidence="2">
    <location>
        <begin position="331"/>
        <end position="356"/>
    </location>
</feature>
<feature type="compositionally biased region" description="Basic and acidic residues" evidence="2">
    <location>
        <begin position="237"/>
        <end position="249"/>
    </location>
</feature>
<dbReference type="RefSeq" id="XP_030229705.1">
    <property type="nucleotide sequence ID" value="XM_030373845.1"/>
</dbReference>
<evidence type="ECO:0000256" key="1">
    <source>
        <dbReference type="SAM" id="Coils"/>
    </source>
</evidence>
<feature type="compositionally biased region" description="Polar residues" evidence="2">
    <location>
        <begin position="161"/>
        <end position="170"/>
    </location>
</feature>
<feature type="compositionally biased region" description="Low complexity" evidence="2">
    <location>
        <begin position="198"/>
        <end position="208"/>
    </location>
</feature>
<dbReference type="GeneID" id="115556681"/>
<feature type="coiled-coil region" evidence="1">
    <location>
        <begin position="64"/>
        <end position="116"/>
    </location>
</feature>
<organism evidence="3 4">
    <name type="scientific">Gadus morhua</name>
    <name type="common">Atlantic cod</name>
    <dbReference type="NCBI Taxonomy" id="8049"/>
    <lineage>
        <taxon>Eukaryota</taxon>
        <taxon>Metazoa</taxon>
        <taxon>Chordata</taxon>
        <taxon>Craniata</taxon>
        <taxon>Vertebrata</taxon>
        <taxon>Euteleostomi</taxon>
        <taxon>Actinopterygii</taxon>
        <taxon>Neopterygii</taxon>
        <taxon>Teleostei</taxon>
        <taxon>Neoteleostei</taxon>
        <taxon>Acanthomorphata</taxon>
        <taxon>Zeiogadaria</taxon>
        <taxon>Gadariae</taxon>
        <taxon>Gadiformes</taxon>
        <taxon>Gadoidei</taxon>
        <taxon>Gadidae</taxon>
        <taxon>Gadus</taxon>
    </lineage>
</organism>
<gene>
    <name evidence="3" type="primary">kiaa1328</name>
</gene>
<name>A0A8C5C8A3_GADMO</name>
<evidence type="ECO:0000256" key="2">
    <source>
        <dbReference type="SAM" id="MobiDB-lite"/>
    </source>
</evidence>
<feature type="region of interest" description="Disordered" evidence="2">
    <location>
        <begin position="149"/>
        <end position="285"/>
    </location>
</feature>
<reference evidence="3" key="2">
    <citation type="submission" date="2025-09" db="UniProtKB">
        <authorList>
            <consortium name="Ensembl"/>
        </authorList>
    </citation>
    <scope>IDENTIFICATION</scope>
</reference>
<dbReference type="Pfam" id="PF15369">
    <property type="entry name" value="KIAA1328"/>
    <property type="match status" value="2"/>
</dbReference>
<keyword evidence="4" id="KW-1185">Reference proteome</keyword>
<dbReference type="AlphaFoldDB" id="A0A8C5C8A3"/>
<dbReference type="OMA" id="CCLANCH"/>
<feature type="compositionally biased region" description="Low complexity" evidence="2">
    <location>
        <begin position="260"/>
        <end position="271"/>
    </location>
</feature>
<feature type="region of interest" description="Disordered" evidence="2">
    <location>
        <begin position="450"/>
        <end position="469"/>
    </location>
</feature>
<evidence type="ECO:0000313" key="3">
    <source>
        <dbReference type="Ensembl" id="ENSGMOP00000057508.1"/>
    </source>
</evidence>
<protein>
    <submittedName>
        <fullName evidence="3">Zgc:162344</fullName>
    </submittedName>
</protein>
<feature type="compositionally biased region" description="Basic and acidic residues" evidence="2">
    <location>
        <begin position="272"/>
        <end position="285"/>
    </location>
</feature>
<evidence type="ECO:0000313" key="4">
    <source>
        <dbReference type="Proteomes" id="UP000694546"/>
    </source>
</evidence>
<dbReference type="PANTHER" id="PTHR28375:SF1">
    <property type="entry name" value="PROTEIN HINDERIN"/>
    <property type="match status" value="1"/>
</dbReference>
<proteinExistence type="predicted"/>
<keyword evidence="1" id="KW-0175">Coiled coil</keyword>
<accession>A0A8C5C8A3</accession>
<dbReference type="PANTHER" id="PTHR28375">
    <property type="entry name" value="PROTEIN HINDERIN"/>
    <property type="match status" value="1"/>
</dbReference>